<keyword evidence="1" id="KW-0732">Signal</keyword>
<dbReference type="Proteomes" id="UP000076738">
    <property type="component" value="Unassembled WGS sequence"/>
</dbReference>
<evidence type="ECO:0000313" key="2">
    <source>
        <dbReference type="EMBL" id="KZP00993.1"/>
    </source>
</evidence>
<reference evidence="2 3" key="1">
    <citation type="journal article" date="2016" name="Mol. Biol. Evol.">
        <title>Comparative Genomics of Early-Diverging Mushroom-Forming Fungi Provides Insights into the Origins of Lignocellulose Decay Capabilities.</title>
        <authorList>
            <person name="Nagy L.G."/>
            <person name="Riley R."/>
            <person name="Tritt A."/>
            <person name="Adam C."/>
            <person name="Daum C."/>
            <person name="Floudas D."/>
            <person name="Sun H."/>
            <person name="Yadav J.S."/>
            <person name="Pangilinan J."/>
            <person name="Larsson K.H."/>
            <person name="Matsuura K."/>
            <person name="Barry K."/>
            <person name="Labutti K."/>
            <person name="Kuo R."/>
            <person name="Ohm R.A."/>
            <person name="Bhattacharya S.S."/>
            <person name="Shirouzu T."/>
            <person name="Yoshinaga Y."/>
            <person name="Martin F.M."/>
            <person name="Grigoriev I.V."/>
            <person name="Hibbett D.S."/>
        </authorList>
    </citation>
    <scope>NUCLEOTIDE SEQUENCE [LARGE SCALE GENOMIC DNA]</scope>
    <source>
        <strain evidence="2 3">TUFC12733</strain>
    </source>
</reference>
<proteinExistence type="predicted"/>
<evidence type="ECO:0000313" key="3">
    <source>
        <dbReference type="Proteomes" id="UP000076738"/>
    </source>
</evidence>
<dbReference type="EMBL" id="KV417268">
    <property type="protein sequence ID" value="KZP00993.1"/>
    <property type="molecule type" value="Genomic_DNA"/>
</dbReference>
<feature type="chain" id="PRO_5007891963" evidence="1">
    <location>
        <begin position="21"/>
        <end position="85"/>
    </location>
</feature>
<protein>
    <submittedName>
        <fullName evidence="2">Uncharacterized protein</fullName>
    </submittedName>
</protein>
<organism evidence="2 3">
    <name type="scientific">Calocera viscosa (strain TUFC12733)</name>
    <dbReference type="NCBI Taxonomy" id="1330018"/>
    <lineage>
        <taxon>Eukaryota</taxon>
        <taxon>Fungi</taxon>
        <taxon>Dikarya</taxon>
        <taxon>Basidiomycota</taxon>
        <taxon>Agaricomycotina</taxon>
        <taxon>Dacrymycetes</taxon>
        <taxon>Dacrymycetales</taxon>
        <taxon>Dacrymycetaceae</taxon>
        <taxon>Calocera</taxon>
    </lineage>
</organism>
<sequence>MSKILSLFVLSATLSTAVLASPCPPPPLSDIATTVNSLNGDQLICGYKWIDSRKRQSSTWNRYYNSEDGAFEDINNPGDGSGALG</sequence>
<accession>A0A167RJZ2</accession>
<dbReference type="AlphaFoldDB" id="A0A167RJZ2"/>
<gene>
    <name evidence="2" type="ORF">CALVIDRAFT_595125</name>
</gene>
<feature type="signal peptide" evidence="1">
    <location>
        <begin position="1"/>
        <end position="20"/>
    </location>
</feature>
<evidence type="ECO:0000256" key="1">
    <source>
        <dbReference type="SAM" id="SignalP"/>
    </source>
</evidence>
<keyword evidence="3" id="KW-1185">Reference proteome</keyword>
<name>A0A167RJZ2_CALVF</name>